<dbReference type="Proteomes" id="UP000309231">
    <property type="component" value="Chromosome"/>
</dbReference>
<protein>
    <submittedName>
        <fullName evidence="1">Uncharacterized protein</fullName>
    </submittedName>
</protein>
<proteinExistence type="predicted"/>
<evidence type="ECO:0000313" key="2">
    <source>
        <dbReference type="Proteomes" id="UP000309231"/>
    </source>
</evidence>
<accession>A0A8E4R738</accession>
<name>A0A8E4R738_MYCMU</name>
<dbReference type="AlphaFoldDB" id="A0A8E4R738"/>
<dbReference type="GeneID" id="76728501"/>
<sequence length="69" mass="7607">MTTATTAEQNARYLATPRQCVDCGGKPAAGMPRCYGCHDSWKTSQLPPSPPFVIQITWTDKQEPTHQCP</sequence>
<dbReference type="EMBL" id="CP062008">
    <property type="protein sequence ID" value="QPG68915.1"/>
    <property type="molecule type" value="Genomic_DNA"/>
</dbReference>
<reference evidence="1 2" key="2">
    <citation type="journal article" date="2019" name="Sci. Rep.">
        <title>Insight into the biology of Mycobacterium mucogenicum and Mycobacterium neoaurum clade members.</title>
        <authorList>
            <person name="Behra P.R.K."/>
            <person name="Pettersson B.M.F."/>
            <person name="Ramesh M."/>
            <person name="Dasgupta S."/>
            <person name="Kirsebom L.A."/>
        </authorList>
    </citation>
    <scope>NUCLEOTIDE SEQUENCE [LARGE SCALE GENOMIC DNA]</scope>
    <source>
        <strain evidence="1 2">DSM 44124</strain>
    </source>
</reference>
<keyword evidence="2" id="KW-1185">Reference proteome</keyword>
<evidence type="ECO:0000313" key="1">
    <source>
        <dbReference type="EMBL" id="QPG68915.1"/>
    </source>
</evidence>
<reference evidence="1 2" key="1">
    <citation type="journal article" date="2019" name="BMC Evol. Biol.">
        <title>Comparative genomics of Mycobacterium mucogenicum and Mycobacterium neoaurum clade members emphasizing tRNA and non-coding RNA.</title>
        <authorList>
            <person name="Behra P.R.K."/>
            <person name="Pettersson B.M.F."/>
            <person name="Das S."/>
            <person name="Dasgupta S."/>
            <person name="Kirsebom L.A."/>
        </authorList>
    </citation>
    <scope>NUCLEOTIDE SEQUENCE [LARGE SCALE GENOMIC DNA]</scope>
    <source>
        <strain evidence="1 2">DSM 44124</strain>
    </source>
</reference>
<organism evidence="1 2">
    <name type="scientific">Mycolicibacterium mucogenicum DSM 44124</name>
    <dbReference type="NCBI Taxonomy" id="1226753"/>
    <lineage>
        <taxon>Bacteria</taxon>
        <taxon>Bacillati</taxon>
        <taxon>Actinomycetota</taxon>
        <taxon>Actinomycetes</taxon>
        <taxon>Mycobacteriales</taxon>
        <taxon>Mycobacteriaceae</taxon>
        <taxon>Mycolicibacterium</taxon>
    </lineage>
</organism>
<dbReference type="RefSeq" id="WP_167542181.1">
    <property type="nucleotide sequence ID" value="NZ_ANBS01000038.1"/>
</dbReference>
<gene>
    <name evidence="1" type="ORF">C1S78_026445</name>
</gene>
<dbReference type="KEGG" id="mmuc:C1S78_026445"/>